<dbReference type="Pfam" id="PF00535">
    <property type="entry name" value="Glycos_transf_2"/>
    <property type="match status" value="1"/>
</dbReference>
<dbReference type="Gene3D" id="3.90.550.10">
    <property type="entry name" value="Spore Coat Polysaccharide Biosynthesis Protein SpsA, Chain A"/>
    <property type="match status" value="1"/>
</dbReference>
<comment type="caution">
    <text evidence="5">The sequence shown here is derived from an EMBL/GenBank/DDBJ whole genome shotgun (WGS) entry which is preliminary data.</text>
</comment>
<protein>
    <submittedName>
        <fullName evidence="5">Glycosyltransferase family 2 protein</fullName>
    </submittedName>
</protein>
<dbReference type="InterPro" id="IPR029044">
    <property type="entry name" value="Nucleotide-diphossugar_trans"/>
</dbReference>
<dbReference type="Proteomes" id="UP000718451">
    <property type="component" value="Unassembled WGS sequence"/>
</dbReference>
<evidence type="ECO:0000256" key="2">
    <source>
        <dbReference type="ARBA" id="ARBA00022676"/>
    </source>
</evidence>
<gene>
    <name evidence="5" type="ORF">HCU67_15070</name>
</gene>
<dbReference type="RefSeq" id="WP_168553416.1">
    <property type="nucleotide sequence ID" value="NZ_JAAWWL010000002.1"/>
</dbReference>
<dbReference type="SUPFAM" id="SSF53448">
    <property type="entry name" value="Nucleotide-diphospho-sugar transferases"/>
    <property type="match status" value="1"/>
</dbReference>
<name>A0ABX1GTI7_9FLAO</name>
<evidence type="ECO:0000256" key="3">
    <source>
        <dbReference type="ARBA" id="ARBA00022679"/>
    </source>
</evidence>
<proteinExistence type="inferred from homology"/>
<comment type="similarity">
    <text evidence="1">Belongs to the glycosyltransferase 2 family.</text>
</comment>
<accession>A0ABX1GTI7</accession>
<organism evidence="5 6">
    <name type="scientific">Croceivirga thetidis</name>
    <dbReference type="NCBI Taxonomy" id="2721623"/>
    <lineage>
        <taxon>Bacteria</taxon>
        <taxon>Pseudomonadati</taxon>
        <taxon>Bacteroidota</taxon>
        <taxon>Flavobacteriia</taxon>
        <taxon>Flavobacteriales</taxon>
        <taxon>Flavobacteriaceae</taxon>
        <taxon>Croceivirga</taxon>
    </lineage>
</organism>
<dbReference type="PANTHER" id="PTHR43630">
    <property type="entry name" value="POLY-BETA-1,6-N-ACETYL-D-GLUCOSAMINE SYNTHASE"/>
    <property type="match status" value="1"/>
</dbReference>
<keyword evidence="2" id="KW-0328">Glycosyltransferase</keyword>
<keyword evidence="6" id="KW-1185">Reference proteome</keyword>
<reference evidence="5 6" key="1">
    <citation type="submission" date="2020-04" db="EMBL/GenBank/DDBJ databases">
        <authorList>
            <person name="Yoon J."/>
        </authorList>
    </citation>
    <scope>NUCLEOTIDE SEQUENCE [LARGE SCALE GENOMIC DNA]</scope>
    <source>
        <strain evidence="5 6">DJ-13</strain>
    </source>
</reference>
<evidence type="ECO:0000313" key="5">
    <source>
        <dbReference type="EMBL" id="NKI33277.1"/>
    </source>
</evidence>
<dbReference type="CDD" id="cd00761">
    <property type="entry name" value="Glyco_tranf_GTA_type"/>
    <property type="match status" value="1"/>
</dbReference>
<feature type="domain" description="Glycosyltransferase 2-like" evidence="4">
    <location>
        <begin position="4"/>
        <end position="141"/>
    </location>
</feature>
<evidence type="ECO:0000259" key="4">
    <source>
        <dbReference type="Pfam" id="PF00535"/>
    </source>
</evidence>
<dbReference type="InterPro" id="IPR001173">
    <property type="entry name" value="Glyco_trans_2-like"/>
</dbReference>
<dbReference type="PANTHER" id="PTHR43630:SF1">
    <property type="entry name" value="POLY-BETA-1,6-N-ACETYL-D-GLUCOSAMINE SYNTHASE"/>
    <property type="match status" value="1"/>
</dbReference>
<evidence type="ECO:0000256" key="1">
    <source>
        <dbReference type="ARBA" id="ARBA00006739"/>
    </source>
</evidence>
<evidence type="ECO:0000313" key="6">
    <source>
        <dbReference type="Proteomes" id="UP000718451"/>
    </source>
</evidence>
<keyword evidence="3" id="KW-0808">Transferase</keyword>
<dbReference type="EMBL" id="JAAWWL010000002">
    <property type="protein sequence ID" value="NKI33277.1"/>
    <property type="molecule type" value="Genomic_DNA"/>
</dbReference>
<sequence length="283" mass="32729">MKLSIIIPAHNEERYIADCLYSFVNQTHKPDELIIVDDNSTDGTFNLASGFAGDHDWIKVVKRESSDQHLPGQKVVEAFNYGLAQSCIQYDFIGKFDADIILPENYFEQIINHFQANWLLGMCSGLLYVEKKGKWVYENIAKKSHVRRPIKLYYRQVFELMDGLRLGTGWDTVDTLLCQYHDFEVKTDSSLMVKHLRPTGHGYSTKNYHAKGEALYKMRYGLPLAKLALFKMALQSKNPMLYASGILGYLRAWLRRLPRFVNSEEGKFIRRLRWKGIFGKLSA</sequence>